<dbReference type="PANTHER" id="PTHR10884">
    <property type="entry name" value="NADH DEHYDROGENASE UBIQUINONE IRON-SULFUR PROTEIN 3"/>
    <property type="match status" value="1"/>
</dbReference>
<comment type="function">
    <text evidence="4">NDH-1 shuttles electrons from NADH, via FMN and iron-sulfur (Fe-S) centers, to quinones in the respiratory chain.</text>
</comment>
<dbReference type="InterPro" id="IPR037232">
    <property type="entry name" value="NADH_quin_OxRdtase_su_C/D-like"/>
</dbReference>
<keyword evidence="4" id="KW-0874">Quinone</keyword>
<dbReference type="EC" id="7.1.1.-" evidence="4"/>
<keyword evidence="3" id="KW-1278">Translocase</keyword>
<name>A0A7X6DNX7_9BACT</name>
<dbReference type="GO" id="GO:0016651">
    <property type="term" value="F:oxidoreductase activity, acting on NAD(P)H"/>
    <property type="evidence" value="ECO:0007669"/>
    <property type="project" value="InterPro"/>
</dbReference>
<evidence type="ECO:0000313" key="7">
    <source>
        <dbReference type="Proteomes" id="UP000534783"/>
    </source>
</evidence>
<evidence type="ECO:0000256" key="1">
    <source>
        <dbReference type="ARBA" id="ARBA00007569"/>
    </source>
</evidence>
<dbReference type="NCBIfam" id="TIGR01961">
    <property type="entry name" value="NuoC_fam"/>
    <property type="match status" value="1"/>
</dbReference>
<comment type="similarity">
    <text evidence="1 3">Belongs to the complex I 30 kDa subunit family.</text>
</comment>
<dbReference type="SUPFAM" id="SSF143243">
    <property type="entry name" value="Nqo5-like"/>
    <property type="match status" value="1"/>
</dbReference>
<accession>A0A7X6DNX7</accession>
<sequence length="167" mass="19609">MEEGGEHPVARKVQAQFPAAFIGAALFRGDLSIHLKKEGLFEVGRLLRDDPALDFDYPVHVSSVDHMGERERFEVVYEFFSIRKKHQVRLKTRVSEEDCTVDSLTPLWEGLNFMEREVYDMMGIKFNNHPDLRRILLPDEYDEGYPLRKNFPIEGRGWRDTFEFLES</sequence>
<gene>
    <name evidence="6" type="ORF">MNODULE_07815</name>
</gene>
<reference evidence="6 7" key="1">
    <citation type="journal article" date="2020" name="Nature">
        <title>Bacterial chemolithoautotrophy via manganese oxidation.</title>
        <authorList>
            <person name="Yu H."/>
            <person name="Leadbetter J.R."/>
        </authorList>
    </citation>
    <scope>NUCLEOTIDE SEQUENCE [LARGE SCALE GENOMIC DNA]</scope>
    <source>
        <strain evidence="6 7">Mn-1</strain>
    </source>
</reference>
<dbReference type="InterPro" id="IPR001268">
    <property type="entry name" value="NADH_UbQ_OxRdtase_30kDa_su"/>
</dbReference>
<evidence type="ECO:0000256" key="2">
    <source>
        <dbReference type="ARBA" id="ARBA00022448"/>
    </source>
</evidence>
<keyword evidence="2 3" id="KW-0813">Transport</keyword>
<evidence type="ECO:0000259" key="5">
    <source>
        <dbReference type="Pfam" id="PF00329"/>
    </source>
</evidence>
<protein>
    <recommendedName>
        <fullName evidence="4">NADH-quinone oxidoreductase</fullName>
        <ecNumber evidence="4">7.1.1.-</ecNumber>
    </recommendedName>
</protein>
<dbReference type="AlphaFoldDB" id="A0A7X6DNX7"/>
<dbReference type="Proteomes" id="UP000534783">
    <property type="component" value="Unassembled WGS sequence"/>
</dbReference>
<dbReference type="PANTHER" id="PTHR10884:SF14">
    <property type="entry name" value="NADH DEHYDROGENASE [UBIQUINONE] IRON-SULFUR PROTEIN 3, MITOCHONDRIAL"/>
    <property type="match status" value="1"/>
</dbReference>
<dbReference type="InterPro" id="IPR010218">
    <property type="entry name" value="NADH_DH_suC"/>
</dbReference>
<dbReference type="EMBL" id="VTOW01000001">
    <property type="protein sequence ID" value="NKE70640.1"/>
    <property type="molecule type" value="Genomic_DNA"/>
</dbReference>
<comment type="catalytic activity">
    <reaction evidence="4">
        <text>a quinone + NADH + 5 H(+)(in) = a quinol + NAD(+) + 4 H(+)(out)</text>
        <dbReference type="Rhea" id="RHEA:57888"/>
        <dbReference type="ChEBI" id="CHEBI:15378"/>
        <dbReference type="ChEBI" id="CHEBI:24646"/>
        <dbReference type="ChEBI" id="CHEBI:57540"/>
        <dbReference type="ChEBI" id="CHEBI:57945"/>
        <dbReference type="ChEBI" id="CHEBI:132124"/>
    </reaction>
</comment>
<comment type="caution">
    <text evidence="6">The sequence shown here is derived from an EMBL/GenBank/DDBJ whole genome shotgun (WGS) entry which is preliminary data.</text>
</comment>
<dbReference type="Gene3D" id="3.30.460.80">
    <property type="entry name" value="NADH:ubiquinone oxidoreductase, 30kDa subunit"/>
    <property type="match status" value="1"/>
</dbReference>
<dbReference type="Pfam" id="PF00329">
    <property type="entry name" value="Complex1_30kDa"/>
    <property type="match status" value="1"/>
</dbReference>
<dbReference type="GO" id="GO:0008137">
    <property type="term" value="F:NADH dehydrogenase (ubiquinone) activity"/>
    <property type="evidence" value="ECO:0007669"/>
    <property type="project" value="InterPro"/>
</dbReference>
<feature type="domain" description="NADH:ubiquinone oxidoreductase 30kDa subunit" evidence="5">
    <location>
        <begin position="33"/>
        <end position="156"/>
    </location>
</feature>
<evidence type="ECO:0000256" key="4">
    <source>
        <dbReference type="RuleBase" id="RU003582"/>
    </source>
</evidence>
<organism evidence="6 7">
    <name type="scientific">Candidatus Manganitrophus noduliformans</name>
    <dbReference type="NCBI Taxonomy" id="2606439"/>
    <lineage>
        <taxon>Bacteria</taxon>
        <taxon>Pseudomonadati</taxon>
        <taxon>Nitrospirota</taxon>
        <taxon>Nitrospiria</taxon>
        <taxon>Candidatus Troglogloeales</taxon>
        <taxon>Candidatus Manganitrophaceae</taxon>
        <taxon>Candidatus Manganitrophus</taxon>
    </lineage>
</organism>
<proteinExistence type="inferred from homology"/>
<evidence type="ECO:0000313" key="6">
    <source>
        <dbReference type="EMBL" id="NKE70640.1"/>
    </source>
</evidence>
<keyword evidence="7" id="KW-1185">Reference proteome</keyword>
<dbReference type="InterPro" id="IPR020396">
    <property type="entry name" value="NADH_UbQ_OxRdtase_CS"/>
</dbReference>
<dbReference type="GO" id="GO:0048038">
    <property type="term" value="F:quinone binding"/>
    <property type="evidence" value="ECO:0007669"/>
    <property type="project" value="UniProtKB-KW"/>
</dbReference>
<keyword evidence="3" id="KW-0520">NAD</keyword>
<dbReference type="PROSITE" id="PS00542">
    <property type="entry name" value="COMPLEX1_30K"/>
    <property type="match status" value="1"/>
</dbReference>
<evidence type="ECO:0000256" key="3">
    <source>
        <dbReference type="RuleBase" id="RU003456"/>
    </source>
</evidence>